<dbReference type="Pfam" id="PF00994">
    <property type="entry name" value="MoCF_biosynth"/>
    <property type="match status" value="1"/>
</dbReference>
<dbReference type="Gene3D" id="3.90.105.10">
    <property type="entry name" value="Molybdopterin biosynthesis moea protein, domain 2"/>
    <property type="match status" value="1"/>
</dbReference>
<protein>
    <recommendedName>
        <fullName evidence="6">Molybdopterin molybdenumtransferase</fullName>
        <ecNumber evidence="6">2.10.1.1</ecNumber>
    </recommendedName>
</protein>
<keyword evidence="6" id="KW-0808">Transferase</keyword>
<comment type="caution">
    <text evidence="8">The sequence shown here is derived from an EMBL/GenBank/DDBJ whole genome shotgun (WGS) entry which is preliminary data.</text>
</comment>
<dbReference type="GO" id="GO:0005829">
    <property type="term" value="C:cytosol"/>
    <property type="evidence" value="ECO:0007669"/>
    <property type="project" value="TreeGrafter"/>
</dbReference>
<dbReference type="InterPro" id="IPR001453">
    <property type="entry name" value="MoaB/Mog_dom"/>
</dbReference>
<dbReference type="Gene3D" id="3.40.980.10">
    <property type="entry name" value="MoaB/Mog-like domain"/>
    <property type="match status" value="1"/>
</dbReference>
<evidence type="ECO:0000259" key="7">
    <source>
        <dbReference type="SMART" id="SM00852"/>
    </source>
</evidence>
<gene>
    <name evidence="8" type="ORF">EV667_2464</name>
</gene>
<proteinExistence type="inferred from homology"/>
<evidence type="ECO:0000256" key="3">
    <source>
        <dbReference type="ARBA" id="ARBA00010763"/>
    </source>
</evidence>
<dbReference type="GO" id="GO:0061599">
    <property type="term" value="F:molybdopterin molybdotransferase activity"/>
    <property type="evidence" value="ECO:0007669"/>
    <property type="project" value="UniProtKB-UniRule"/>
</dbReference>
<dbReference type="PROSITE" id="PS01079">
    <property type="entry name" value="MOCF_BIOSYNTHESIS_2"/>
    <property type="match status" value="1"/>
</dbReference>
<dbReference type="CDD" id="cd00887">
    <property type="entry name" value="MoeA"/>
    <property type="match status" value="1"/>
</dbReference>
<evidence type="ECO:0000256" key="4">
    <source>
        <dbReference type="ARBA" id="ARBA00023150"/>
    </source>
</evidence>
<organism evidence="8 9">
    <name type="scientific">Ancylobacter aquaticus</name>
    <dbReference type="NCBI Taxonomy" id="100"/>
    <lineage>
        <taxon>Bacteria</taxon>
        <taxon>Pseudomonadati</taxon>
        <taxon>Pseudomonadota</taxon>
        <taxon>Alphaproteobacteria</taxon>
        <taxon>Hyphomicrobiales</taxon>
        <taxon>Xanthobacteraceae</taxon>
        <taxon>Ancylobacter</taxon>
    </lineage>
</organism>
<feature type="domain" description="MoaB/Mog" evidence="7">
    <location>
        <begin position="177"/>
        <end position="318"/>
    </location>
</feature>
<dbReference type="SUPFAM" id="SSF63867">
    <property type="entry name" value="MoeA C-terminal domain-like"/>
    <property type="match status" value="1"/>
</dbReference>
<comment type="function">
    <text evidence="1 6">Catalyzes the insertion of molybdate into adenylated molybdopterin with the concomitant release of AMP.</text>
</comment>
<dbReference type="InterPro" id="IPR005110">
    <property type="entry name" value="MoeA_linker/N"/>
</dbReference>
<comment type="catalytic activity">
    <reaction evidence="5">
        <text>adenylyl-molybdopterin + molybdate = Mo-molybdopterin + AMP + H(+)</text>
        <dbReference type="Rhea" id="RHEA:35047"/>
        <dbReference type="ChEBI" id="CHEBI:15378"/>
        <dbReference type="ChEBI" id="CHEBI:36264"/>
        <dbReference type="ChEBI" id="CHEBI:62727"/>
        <dbReference type="ChEBI" id="CHEBI:71302"/>
        <dbReference type="ChEBI" id="CHEBI:456215"/>
        <dbReference type="EC" id="2.10.1.1"/>
    </reaction>
</comment>
<keyword evidence="4 6" id="KW-0501">Molybdenum cofactor biosynthesis</keyword>
<dbReference type="SMART" id="SM00852">
    <property type="entry name" value="MoCF_biosynth"/>
    <property type="match status" value="1"/>
</dbReference>
<dbReference type="SUPFAM" id="SSF63882">
    <property type="entry name" value="MoeA N-terminal region -like"/>
    <property type="match status" value="1"/>
</dbReference>
<dbReference type="EC" id="2.10.1.1" evidence="6"/>
<dbReference type="GO" id="GO:0046872">
    <property type="term" value="F:metal ion binding"/>
    <property type="evidence" value="ECO:0007669"/>
    <property type="project" value="UniProtKB-UniRule"/>
</dbReference>
<dbReference type="PANTHER" id="PTHR10192">
    <property type="entry name" value="MOLYBDOPTERIN BIOSYNTHESIS PROTEIN"/>
    <property type="match status" value="1"/>
</dbReference>
<accession>A0A4R1I4X1</accession>
<dbReference type="PANTHER" id="PTHR10192:SF5">
    <property type="entry name" value="GEPHYRIN"/>
    <property type="match status" value="1"/>
</dbReference>
<evidence type="ECO:0000313" key="9">
    <source>
        <dbReference type="Proteomes" id="UP000295030"/>
    </source>
</evidence>
<comment type="similarity">
    <text evidence="3 6">Belongs to the MoeA family.</text>
</comment>
<dbReference type="SUPFAM" id="SSF53218">
    <property type="entry name" value="Molybdenum cofactor biosynthesis proteins"/>
    <property type="match status" value="1"/>
</dbReference>
<comment type="pathway">
    <text evidence="2 6">Cofactor biosynthesis; molybdopterin biosynthesis.</text>
</comment>
<evidence type="ECO:0000256" key="6">
    <source>
        <dbReference type="RuleBase" id="RU365090"/>
    </source>
</evidence>
<reference evidence="8 9" key="1">
    <citation type="submission" date="2019-03" db="EMBL/GenBank/DDBJ databases">
        <title>Genomic Encyclopedia of Type Strains, Phase IV (KMG-IV): sequencing the most valuable type-strain genomes for metagenomic binning, comparative biology and taxonomic classification.</title>
        <authorList>
            <person name="Goeker M."/>
        </authorList>
    </citation>
    <scope>NUCLEOTIDE SEQUENCE [LARGE SCALE GENOMIC DNA]</scope>
    <source>
        <strain evidence="8 9">DSM 101</strain>
    </source>
</reference>
<dbReference type="InterPro" id="IPR008284">
    <property type="entry name" value="MoCF_biosynth_CS"/>
</dbReference>
<dbReference type="Gene3D" id="2.170.190.11">
    <property type="entry name" value="Molybdopterin biosynthesis moea protein, domain 3"/>
    <property type="match status" value="1"/>
</dbReference>
<dbReference type="RefSeq" id="WP_131835614.1">
    <property type="nucleotide sequence ID" value="NZ_SMFY01000002.1"/>
</dbReference>
<evidence type="ECO:0000256" key="5">
    <source>
        <dbReference type="ARBA" id="ARBA00047317"/>
    </source>
</evidence>
<keyword evidence="6" id="KW-0460">Magnesium</keyword>
<dbReference type="NCBIfam" id="NF045515">
    <property type="entry name" value="Glp_gephyrin"/>
    <property type="match status" value="1"/>
</dbReference>
<name>A0A4R1I4X1_ANCAQ</name>
<keyword evidence="6" id="KW-0479">Metal-binding</keyword>
<dbReference type="InterPro" id="IPR038987">
    <property type="entry name" value="MoeA-like"/>
</dbReference>
<keyword evidence="9" id="KW-1185">Reference proteome</keyword>
<dbReference type="Gene3D" id="2.40.340.10">
    <property type="entry name" value="MoeA, C-terminal, domain IV"/>
    <property type="match status" value="1"/>
</dbReference>
<dbReference type="InterPro" id="IPR005111">
    <property type="entry name" value="MoeA_C_domain_IV"/>
</dbReference>
<dbReference type="AlphaFoldDB" id="A0A4R1I4X1"/>
<dbReference type="Pfam" id="PF03453">
    <property type="entry name" value="MoeA_N"/>
    <property type="match status" value="1"/>
</dbReference>
<keyword evidence="6" id="KW-0500">Molybdenum</keyword>
<dbReference type="OrthoDB" id="9804758at2"/>
<dbReference type="UniPathway" id="UPA00344"/>
<evidence type="ECO:0000256" key="2">
    <source>
        <dbReference type="ARBA" id="ARBA00005046"/>
    </source>
</evidence>
<dbReference type="EMBL" id="SMFY01000002">
    <property type="protein sequence ID" value="TCK28460.1"/>
    <property type="molecule type" value="Genomic_DNA"/>
</dbReference>
<comment type="cofactor">
    <cofactor evidence="6">
        <name>Mg(2+)</name>
        <dbReference type="ChEBI" id="CHEBI:18420"/>
    </cofactor>
</comment>
<evidence type="ECO:0000256" key="1">
    <source>
        <dbReference type="ARBA" id="ARBA00002901"/>
    </source>
</evidence>
<dbReference type="InterPro" id="IPR036425">
    <property type="entry name" value="MoaB/Mog-like_dom_sf"/>
</dbReference>
<evidence type="ECO:0000313" key="8">
    <source>
        <dbReference type="EMBL" id="TCK28460.1"/>
    </source>
</evidence>
<dbReference type="InterPro" id="IPR036135">
    <property type="entry name" value="MoeA_linker/N_sf"/>
</dbReference>
<dbReference type="InterPro" id="IPR036688">
    <property type="entry name" value="MoeA_C_domain_IV_sf"/>
</dbReference>
<dbReference type="Pfam" id="PF03454">
    <property type="entry name" value="MoeA_C"/>
    <property type="match status" value="1"/>
</dbReference>
<sequence>MALMPVEEALALLLSTAQPLAAESVSLEHAAGRVLAAPVIARRTTPGADVSAMDGYALRAQDAASVPATLELIGESAAGRPYAGRVAPGTTVRIFTGAVLPEGADAIVIQEDTKREGSAVTATEAATPGRHIRRAGGDFATGETLLHPGHRLRARDLALVAAADLATVSVARRPRVALLSTGDELVRPGAGAGAHQVIVSNLYSVAALARGAGAEVTDLGLLPDTMDATQAGVRAALDGGFDVLVTTGGASVGDHDLIAPALTAQGVALAVHKIALRPGKPLMFGRSAETHTQVLGLPGNPVSAHVCALLFLVPLIKALQGLAVPAHPELEPARLAADVKANEQRMDFQRAEIVGHNEGVPLVRALPVQDSSMLRNLARANALLVRRPHAPAAQAGEMCEILRLED</sequence>
<dbReference type="Proteomes" id="UP000295030">
    <property type="component" value="Unassembled WGS sequence"/>
</dbReference>
<dbReference type="GO" id="GO:0006777">
    <property type="term" value="P:Mo-molybdopterin cofactor biosynthetic process"/>
    <property type="evidence" value="ECO:0007669"/>
    <property type="project" value="UniProtKB-UniRule"/>
</dbReference>